<proteinExistence type="predicted"/>
<evidence type="ECO:0000313" key="2">
    <source>
        <dbReference type="EMBL" id="QIW98800.1"/>
    </source>
</evidence>
<accession>A0A6H0XVW4</accession>
<feature type="region of interest" description="Disordered" evidence="1">
    <location>
        <begin position="213"/>
        <end position="236"/>
    </location>
</feature>
<dbReference type="AlphaFoldDB" id="A0A6H0XVW4"/>
<feature type="region of interest" description="Disordered" evidence="1">
    <location>
        <begin position="69"/>
        <end position="92"/>
    </location>
</feature>
<feature type="region of interest" description="Disordered" evidence="1">
    <location>
        <begin position="673"/>
        <end position="705"/>
    </location>
</feature>
<name>A0A6H0XVW4_9PEZI</name>
<keyword evidence="3" id="KW-1185">Reference proteome</keyword>
<gene>
    <name evidence="2" type="ORF">AMS68_004318</name>
</gene>
<sequence length="974" mass="107085">MEYVPAHEMIGSARRTSVAASSTVSVPTPSRDLSFRRGAYTKNIARLEQSAEEMSAGGSDIGEEIRRMNEAERRSRQNSIQSEAERTGLGRANSSANSIVDLNSVARAGGFSPGAFVTSPVGSVHSRTSIHRQISTDSKSSRLADMWETDFEDRPLELALGTHDFSRDDGRRQSTQLKMKPAIDTPISAVLVNHADAMSEDETRERGYAAAMQEDERQERGYTGSPPPRPSSTDTYQQAQTAFMDFDGVHCSSDMEEYIQLDQDGNEVRRISGRSSTGTAMIPSMPLPAQVPLGAPPPDDGMVFYPAPVPRMLNLPKRLSQLPAASVQAKRRTQAMSQMYAPTRNSAAWLSQGISPADNGQPRLENPRGQLNERLSVANFSNVPPQLRASVFFEHQTVVHDVDVKSESAVATLDSILAASATAPVSAFTDHPYAGDISKTAYAPERNRRSTANDLRMSTAGPNRKSNLSMLKRASPASALGTTNSTYTLLDADGRKSQMSLGAGDDSKRLTRMPLSGDILEEPEDEEEPDIQLEGPVLEEDDEEANELREIDQFDDDEDIDPDFVQPTTLLAELQVRKAQLKSRNRTAATAFPNGMHSTLLELDAVAAINKKKRSNQRVALAWEDPNLKQDDADPDAENEDVPLGMLFPGKNGLMHRKMGDTGDWDRPLGLMEKRQMEDEEPLSSRRSRLRGEPIRPRPTQPFAHMDMRQASGQSEVEGEDGQVLDEEALKDRLRRISTKEALDGAIQDVVPQDGSRPLSTFADDVISQLNIGDGKKTPAAPEDIENETLGQRRARLQREKDVAARASMSNLLAANPVGQRQTSREHVSTRGTLLFANEQAQAEHKRNMLASNMRTASFGAPRPPLAHAQSAVNMMPLAYNGYGMQSSVSTPMFGMQPNAMYGMQSPGYFTQQPMAGYGMRQGMMNPYAYNMLAGQPQVYGMQQGVYPMGYNHVQVPTLQQRSAIDQWRSNIAQ</sequence>
<feature type="region of interest" description="Disordered" evidence="1">
    <location>
        <begin position="439"/>
        <end position="477"/>
    </location>
</feature>
<evidence type="ECO:0000256" key="1">
    <source>
        <dbReference type="SAM" id="MobiDB-lite"/>
    </source>
</evidence>
<feature type="region of interest" description="Disordered" evidence="1">
    <location>
        <begin position="773"/>
        <end position="794"/>
    </location>
</feature>
<protein>
    <submittedName>
        <fullName evidence="2">Uncharacterized protein</fullName>
    </submittedName>
</protein>
<dbReference type="OrthoDB" id="5288142at2759"/>
<organism evidence="2 3">
    <name type="scientific">Peltaster fructicola</name>
    <dbReference type="NCBI Taxonomy" id="286661"/>
    <lineage>
        <taxon>Eukaryota</taxon>
        <taxon>Fungi</taxon>
        <taxon>Dikarya</taxon>
        <taxon>Ascomycota</taxon>
        <taxon>Pezizomycotina</taxon>
        <taxon>Dothideomycetes</taxon>
        <taxon>Dothideomycetes incertae sedis</taxon>
        <taxon>Peltaster</taxon>
    </lineage>
</organism>
<reference evidence="2 3" key="1">
    <citation type="journal article" date="2016" name="Sci. Rep.">
        <title>Peltaster fructicola genome reveals evolution from an invasive phytopathogen to an ectophytic parasite.</title>
        <authorList>
            <person name="Xu C."/>
            <person name="Chen H."/>
            <person name="Gleason M.L."/>
            <person name="Xu J.R."/>
            <person name="Liu H."/>
            <person name="Zhang R."/>
            <person name="Sun G."/>
        </authorList>
    </citation>
    <scope>NUCLEOTIDE SEQUENCE [LARGE SCALE GENOMIC DNA]</scope>
    <source>
        <strain evidence="2 3">LNHT1506</strain>
    </source>
</reference>
<dbReference type="EMBL" id="CP051141">
    <property type="protein sequence ID" value="QIW98800.1"/>
    <property type="molecule type" value="Genomic_DNA"/>
</dbReference>
<feature type="compositionally biased region" description="Polar residues" evidence="1">
    <location>
        <begin position="460"/>
        <end position="469"/>
    </location>
</feature>
<dbReference type="Proteomes" id="UP000503462">
    <property type="component" value="Chromosome 3"/>
</dbReference>
<evidence type="ECO:0000313" key="3">
    <source>
        <dbReference type="Proteomes" id="UP000503462"/>
    </source>
</evidence>